<protein>
    <recommendedName>
        <fullName evidence="3">Thioesterase domain-containing protein</fullName>
    </recommendedName>
</protein>
<dbReference type="Gene3D" id="3.10.129.10">
    <property type="entry name" value="Hotdog Thioesterase"/>
    <property type="match status" value="1"/>
</dbReference>
<dbReference type="OrthoDB" id="5570055at2759"/>
<sequence>MDEEFRQLVDTTARNKDSVYYYTAALETQLVEASAANHSVTVELTIQETEIGPAGVLDEGLVSTITDFWTSTLITAVNGGRGALTTTLNVQALKPVCPGTKIHVICSATAPNSRPMPFATARFVSATDHNDVLAVATHTKFFKAATSQHVKFAQ</sequence>
<dbReference type="EMBL" id="JANBUW010000036">
    <property type="protein sequence ID" value="KAJ2850316.1"/>
    <property type="molecule type" value="Genomic_DNA"/>
</dbReference>
<reference evidence="1" key="1">
    <citation type="submission" date="2022-07" db="EMBL/GenBank/DDBJ databases">
        <title>Phylogenomic reconstructions and comparative analyses of Kickxellomycotina fungi.</title>
        <authorList>
            <person name="Reynolds N.K."/>
            <person name="Stajich J.E."/>
            <person name="Barry K."/>
            <person name="Grigoriev I.V."/>
            <person name="Crous P."/>
            <person name="Smith M.E."/>
        </authorList>
    </citation>
    <scope>NUCLEOTIDE SEQUENCE</scope>
    <source>
        <strain evidence="1">NRRL 1566</strain>
    </source>
</reference>
<dbReference type="AlphaFoldDB" id="A0A9W8LZV9"/>
<keyword evidence="2" id="KW-1185">Reference proteome</keyword>
<accession>A0A9W8LZV9</accession>
<dbReference type="Proteomes" id="UP001139887">
    <property type="component" value="Unassembled WGS sequence"/>
</dbReference>
<dbReference type="InterPro" id="IPR029069">
    <property type="entry name" value="HotDog_dom_sf"/>
</dbReference>
<dbReference type="SUPFAM" id="SSF54637">
    <property type="entry name" value="Thioesterase/thiol ester dehydrase-isomerase"/>
    <property type="match status" value="1"/>
</dbReference>
<gene>
    <name evidence="1" type="ORF">IWW36_002002</name>
</gene>
<evidence type="ECO:0000313" key="1">
    <source>
        <dbReference type="EMBL" id="KAJ2850316.1"/>
    </source>
</evidence>
<organism evidence="1 2">
    <name type="scientific">Coemansia brasiliensis</name>
    <dbReference type="NCBI Taxonomy" id="2650707"/>
    <lineage>
        <taxon>Eukaryota</taxon>
        <taxon>Fungi</taxon>
        <taxon>Fungi incertae sedis</taxon>
        <taxon>Zoopagomycota</taxon>
        <taxon>Kickxellomycotina</taxon>
        <taxon>Kickxellomycetes</taxon>
        <taxon>Kickxellales</taxon>
        <taxon>Kickxellaceae</taxon>
        <taxon>Coemansia</taxon>
    </lineage>
</organism>
<comment type="caution">
    <text evidence="1">The sequence shown here is derived from an EMBL/GenBank/DDBJ whole genome shotgun (WGS) entry which is preliminary data.</text>
</comment>
<proteinExistence type="predicted"/>
<name>A0A9W8LZV9_9FUNG</name>
<evidence type="ECO:0008006" key="3">
    <source>
        <dbReference type="Google" id="ProtNLM"/>
    </source>
</evidence>
<evidence type="ECO:0000313" key="2">
    <source>
        <dbReference type="Proteomes" id="UP001139887"/>
    </source>
</evidence>